<feature type="domain" description="NmrA-like" evidence="3">
    <location>
        <begin position="45"/>
        <end position="213"/>
    </location>
</feature>
<keyword evidence="1" id="KW-0521">NADP</keyword>
<dbReference type="Pfam" id="PF05368">
    <property type="entry name" value="NmrA"/>
    <property type="match status" value="1"/>
</dbReference>
<dbReference type="SUPFAM" id="SSF51735">
    <property type="entry name" value="NAD(P)-binding Rossmann-fold domains"/>
    <property type="match status" value="1"/>
</dbReference>
<dbReference type="PANTHER" id="PTHR47706">
    <property type="entry name" value="NMRA-LIKE FAMILY PROTEIN"/>
    <property type="match status" value="1"/>
</dbReference>
<comment type="caution">
    <text evidence="4">The sequence shown here is derived from an EMBL/GenBank/DDBJ whole genome shotgun (WGS) entry which is preliminary data.</text>
</comment>
<keyword evidence="5" id="KW-1185">Reference proteome</keyword>
<evidence type="ECO:0000313" key="5">
    <source>
        <dbReference type="Proteomes" id="UP000803884"/>
    </source>
</evidence>
<gene>
    <name evidence="4" type="ORF">WHR41_09136</name>
</gene>
<organism evidence="4 5">
    <name type="scientific">Cladosporium halotolerans</name>
    <dbReference type="NCBI Taxonomy" id="1052096"/>
    <lineage>
        <taxon>Eukaryota</taxon>
        <taxon>Fungi</taxon>
        <taxon>Dikarya</taxon>
        <taxon>Ascomycota</taxon>
        <taxon>Pezizomycotina</taxon>
        <taxon>Dothideomycetes</taxon>
        <taxon>Dothideomycetidae</taxon>
        <taxon>Cladosporiales</taxon>
        <taxon>Cladosporiaceae</taxon>
        <taxon>Cladosporium</taxon>
    </lineage>
</organism>
<reference evidence="4 5" key="1">
    <citation type="journal article" date="2020" name="Microbiol. Resour. Announc.">
        <title>Draft Genome Sequence of a Cladosporium Species Isolated from the Mesophotic Ascidian Didemnum maculosum.</title>
        <authorList>
            <person name="Gioti A."/>
            <person name="Siaperas R."/>
            <person name="Nikolaivits E."/>
            <person name="Le Goff G."/>
            <person name="Ouazzani J."/>
            <person name="Kotoulas G."/>
            <person name="Topakas E."/>
        </authorList>
    </citation>
    <scope>NUCLEOTIDE SEQUENCE [LARGE SCALE GENOMIC DNA]</scope>
    <source>
        <strain evidence="4 5">TM138-S3</strain>
    </source>
</reference>
<name>A0AB34KDW7_9PEZI</name>
<dbReference type="GeneID" id="96010578"/>
<accession>A0AB34KDW7</accession>
<protein>
    <recommendedName>
        <fullName evidence="3">NmrA-like domain-containing protein</fullName>
    </recommendedName>
</protein>
<dbReference type="AlphaFoldDB" id="A0AB34KDW7"/>
<evidence type="ECO:0000259" key="3">
    <source>
        <dbReference type="Pfam" id="PF05368"/>
    </source>
</evidence>
<dbReference type="GO" id="GO:0016491">
    <property type="term" value="F:oxidoreductase activity"/>
    <property type="evidence" value="ECO:0007669"/>
    <property type="project" value="UniProtKB-KW"/>
</dbReference>
<evidence type="ECO:0000256" key="2">
    <source>
        <dbReference type="ARBA" id="ARBA00023002"/>
    </source>
</evidence>
<dbReference type="Proteomes" id="UP000803884">
    <property type="component" value="Unassembled WGS sequence"/>
</dbReference>
<sequence length="263" mass="29811">MLVLVGGTAGNVASGSLTTRGHQVRGLGCDISKLDENLRDKLEHGIINAVNGAAEMLLDAHFILLRAAQRADVRRFIAATWNYDWRRIQLGDQESYDLKIPFHNHVELTSSMKPTYILSGVLAEVLLSVPGHGDFSPKNHVIRDPEGKSFEVWGTRREIWHWTTQRHAADFAADIVRKDETVEGGFCTVNLGENTLEEIAQVYEAVKGRKVQINKRGAVDELRERALRAWKDGARQRFWEYIGWFYQLHTVGRNYVLSSLDND</sequence>
<dbReference type="InterPro" id="IPR008030">
    <property type="entry name" value="NmrA-like"/>
</dbReference>
<keyword evidence="2" id="KW-0560">Oxidoreductase</keyword>
<dbReference type="EMBL" id="JAAQHG020000072">
    <property type="protein sequence ID" value="KAL1582066.1"/>
    <property type="molecule type" value="Genomic_DNA"/>
</dbReference>
<dbReference type="InterPro" id="IPR051609">
    <property type="entry name" value="NmrA/Isoflavone_reductase-like"/>
</dbReference>
<dbReference type="InterPro" id="IPR036291">
    <property type="entry name" value="NAD(P)-bd_dom_sf"/>
</dbReference>
<evidence type="ECO:0000313" key="4">
    <source>
        <dbReference type="EMBL" id="KAL1582066.1"/>
    </source>
</evidence>
<dbReference type="Gene3D" id="3.90.25.10">
    <property type="entry name" value="UDP-galactose 4-epimerase, domain 1"/>
    <property type="match status" value="1"/>
</dbReference>
<dbReference type="Gene3D" id="3.40.50.720">
    <property type="entry name" value="NAD(P)-binding Rossmann-like Domain"/>
    <property type="match status" value="1"/>
</dbReference>
<proteinExistence type="predicted"/>
<dbReference type="RefSeq" id="XP_069225173.1">
    <property type="nucleotide sequence ID" value="XM_069377740.1"/>
</dbReference>
<evidence type="ECO:0000256" key="1">
    <source>
        <dbReference type="ARBA" id="ARBA00022857"/>
    </source>
</evidence>
<dbReference type="PANTHER" id="PTHR47706:SF9">
    <property type="entry name" value="NMRA-LIKE DOMAIN-CONTAINING PROTEIN-RELATED"/>
    <property type="match status" value="1"/>
</dbReference>